<gene>
    <name evidence="7" type="ORF">C7999DRAFT_15087</name>
</gene>
<feature type="compositionally biased region" description="Basic and acidic residues" evidence="5">
    <location>
        <begin position="10"/>
        <end position="19"/>
    </location>
</feature>
<feature type="region of interest" description="Disordered" evidence="5">
    <location>
        <begin position="1"/>
        <end position="26"/>
    </location>
</feature>
<dbReference type="Proteomes" id="UP001303647">
    <property type="component" value="Unassembled WGS sequence"/>
</dbReference>
<comment type="caution">
    <text evidence="7">The sequence shown here is derived from an EMBL/GenBank/DDBJ whole genome shotgun (WGS) entry which is preliminary data.</text>
</comment>
<reference evidence="7" key="2">
    <citation type="submission" date="2023-05" db="EMBL/GenBank/DDBJ databases">
        <authorList>
            <consortium name="Lawrence Berkeley National Laboratory"/>
            <person name="Steindorff A."/>
            <person name="Hensen N."/>
            <person name="Bonometti L."/>
            <person name="Westerberg I."/>
            <person name="Brannstrom I.O."/>
            <person name="Guillou S."/>
            <person name="Cros-Aarteil S."/>
            <person name="Calhoun S."/>
            <person name="Haridas S."/>
            <person name="Kuo A."/>
            <person name="Mondo S."/>
            <person name="Pangilinan J."/>
            <person name="Riley R."/>
            <person name="Labutti K."/>
            <person name="Andreopoulos B."/>
            <person name="Lipzen A."/>
            <person name="Chen C."/>
            <person name="Yanf M."/>
            <person name="Daum C."/>
            <person name="Ng V."/>
            <person name="Clum A."/>
            <person name="Ohm R."/>
            <person name="Martin F."/>
            <person name="Silar P."/>
            <person name="Natvig D."/>
            <person name="Lalanne C."/>
            <person name="Gautier V."/>
            <person name="Ament-Velasquez S.L."/>
            <person name="Kruys A."/>
            <person name="Hutchinson M.I."/>
            <person name="Powell A.J."/>
            <person name="Barry K."/>
            <person name="Miller A.N."/>
            <person name="Grigoriev I.V."/>
            <person name="Debuchy R."/>
            <person name="Gladieux P."/>
            <person name="Thoren M.H."/>
            <person name="Johannesson H."/>
        </authorList>
    </citation>
    <scope>NUCLEOTIDE SEQUENCE</scope>
    <source>
        <strain evidence="7">CBS 359.72</strain>
    </source>
</reference>
<keyword evidence="8" id="KW-1185">Reference proteome</keyword>
<feature type="domain" description="FAD-binding" evidence="6">
    <location>
        <begin position="29"/>
        <end position="388"/>
    </location>
</feature>
<evidence type="ECO:0000256" key="5">
    <source>
        <dbReference type="SAM" id="MobiDB-lite"/>
    </source>
</evidence>
<evidence type="ECO:0000256" key="4">
    <source>
        <dbReference type="ARBA" id="ARBA00023002"/>
    </source>
</evidence>
<evidence type="ECO:0000256" key="3">
    <source>
        <dbReference type="ARBA" id="ARBA00022827"/>
    </source>
</evidence>
<keyword evidence="4" id="KW-0560">Oxidoreductase</keyword>
<dbReference type="Pfam" id="PF01494">
    <property type="entry name" value="FAD_binding_3"/>
    <property type="match status" value="1"/>
</dbReference>
<name>A0AAN7CR70_9PEZI</name>
<dbReference type="SUPFAM" id="SSF54373">
    <property type="entry name" value="FAD-linked reductases, C-terminal domain"/>
    <property type="match status" value="1"/>
</dbReference>
<dbReference type="PANTHER" id="PTHR46720">
    <property type="entry name" value="HYDROXYLASE, PUTATIVE (AFU_ORTHOLOGUE AFUA_3G01460)-RELATED"/>
    <property type="match status" value="1"/>
</dbReference>
<reference evidence="7" key="1">
    <citation type="journal article" date="2023" name="Mol. Phylogenet. Evol.">
        <title>Genome-scale phylogeny and comparative genomics of the fungal order Sordariales.</title>
        <authorList>
            <person name="Hensen N."/>
            <person name="Bonometti L."/>
            <person name="Westerberg I."/>
            <person name="Brannstrom I.O."/>
            <person name="Guillou S."/>
            <person name="Cros-Aarteil S."/>
            <person name="Calhoun S."/>
            <person name="Haridas S."/>
            <person name="Kuo A."/>
            <person name="Mondo S."/>
            <person name="Pangilinan J."/>
            <person name="Riley R."/>
            <person name="LaButti K."/>
            <person name="Andreopoulos B."/>
            <person name="Lipzen A."/>
            <person name="Chen C."/>
            <person name="Yan M."/>
            <person name="Daum C."/>
            <person name="Ng V."/>
            <person name="Clum A."/>
            <person name="Steindorff A."/>
            <person name="Ohm R.A."/>
            <person name="Martin F."/>
            <person name="Silar P."/>
            <person name="Natvig D.O."/>
            <person name="Lalanne C."/>
            <person name="Gautier V."/>
            <person name="Ament-Velasquez S.L."/>
            <person name="Kruys A."/>
            <person name="Hutchinson M.I."/>
            <person name="Powell A.J."/>
            <person name="Barry K."/>
            <person name="Miller A.N."/>
            <person name="Grigoriev I.V."/>
            <person name="Debuchy R."/>
            <person name="Gladieux P."/>
            <person name="Hiltunen Thoren M."/>
            <person name="Johannesson H."/>
        </authorList>
    </citation>
    <scope>NUCLEOTIDE SEQUENCE</scope>
    <source>
        <strain evidence="7">CBS 359.72</strain>
    </source>
</reference>
<evidence type="ECO:0000313" key="7">
    <source>
        <dbReference type="EMBL" id="KAK4246825.1"/>
    </source>
</evidence>
<dbReference type="InterPro" id="IPR051104">
    <property type="entry name" value="FAD_monoxygenase"/>
</dbReference>
<evidence type="ECO:0000259" key="6">
    <source>
        <dbReference type="Pfam" id="PF01494"/>
    </source>
</evidence>
<dbReference type="InterPro" id="IPR002938">
    <property type="entry name" value="FAD-bd"/>
</dbReference>
<accession>A0AAN7CR70</accession>
<keyword evidence="2" id="KW-0285">Flavoprotein</keyword>
<dbReference type="EMBL" id="MU857666">
    <property type="protein sequence ID" value="KAK4246825.1"/>
    <property type="molecule type" value="Genomic_DNA"/>
</dbReference>
<dbReference type="GO" id="GO:0071949">
    <property type="term" value="F:FAD binding"/>
    <property type="evidence" value="ECO:0007669"/>
    <property type="project" value="InterPro"/>
</dbReference>
<dbReference type="InterPro" id="IPR036188">
    <property type="entry name" value="FAD/NAD-bd_sf"/>
</dbReference>
<dbReference type="GO" id="GO:0016491">
    <property type="term" value="F:oxidoreductase activity"/>
    <property type="evidence" value="ECO:0007669"/>
    <property type="project" value="UniProtKB-KW"/>
</dbReference>
<evidence type="ECO:0000256" key="1">
    <source>
        <dbReference type="ARBA" id="ARBA00007992"/>
    </source>
</evidence>
<dbReference type="AlphaFoldDB" id="A0AAN7CR70"/>
<evidence type="ECO:0000313" key="8">
    <source>
        <dbReference type="Proteomes" id="UP001303647"/>
    </source>
</evidence>
<dbReference type="Gene3D" id="3.50.50.60">
    <property type="entry name" value="FAD/NAD(P)-binding domain"/>
    <property type="match status" value="1"/>
</dbReference>
<proteinExistence type="inferred from homology"/>
<keyword evidence="3" id="KW-0274">FAD</keyword>
<dbReference type="PRINTS" id="PR00420">
    <property type="entry name" value="RNGMNOXGNASE"/>
</dbReference>
<protein>
    <recommendedName>
        <fullName evidence="6">FAD-binding domain-containing protein</fullName>
    </recommendedName>
</protein>
<organism evidence="7 8">
    <name type="scientific">Corynascus novoguineensis</name>
    <dbReference type="NCBI Taxonomy" id="1126955"/>
    <lineage>
        <taxon>Eukaryota</taxon>
        <taxon>Fungi</taxon>
        <taxon>Dikarya</taxon>
        <taxon>Ascomycota</taxon>
        <taxon>Pezizomycotina</taxon>
        <taxon>Sordariomycetes</taxon>
        <taxon>Sordariomycetidae</taxon>
        <taxon>Sordariales</taxon>
        <taxon>Chaetomiaceae</taxon>
        <taxon>Corynascus</taxon>
    </lineage>
</organism>
<comment type="similarity">
    <text evidence="1">Belongs to the paxM FAD-dependent monooxygenase family.</text>
</comment>
<dbReference type="SUPFAM" id="SSF51905">
    <property type="entry name" value="FAD/NAD(P)-binding domain"/>
    <property type="match status" value="1"/>
</dbReference>
<dbReference type="PANTHER" id="PTHR46720:SF3">
    <property type="entry name" value="FAD-BINDING DOMAIN-CONTAINING PROTEIN-RELATED"/>
    <property type="match status" value="1"/>
</dbReference>
<evidence type="ECO:0000256" key="2">
    <source>
        <dbReference type="ARBA" id="ARBA00022630"/>
    </source>
</evidence>
<sequence length="478" mass="51920">MSSSPGKTEQAQETKEGTAKTRRSNQPHIAIVGAGITGATLSIALARRGIPHAVYEQSPRPAELGAGLGFGPNAARAMRIIDHALWETFMRVSTPRDARAPRKGASISKRGEGIVSIDSERDGEGEPVWIEFLDGTADVEGHKLEPVFRVPARYGDGHGAVHRARWLEVLMGMMPEGVVQFGKRLAGIEQLEDKVLLKFEDGTTAEAGAVVGCDGVKSKVREIMVGGQDKEGAKCGYSGKYAYRCMIPMQKAVEEIGSERAGVSSLWMGYGRHVLTFPVGAPGPDQLLNLVAFVTDLNQSWTSQDTRSFTFPATREDALCDFTQGGFGGTWGLFDLADSPLPSFYSGRILVIGDAAHASTPHHGSGAGFCMEDVAVLASLLEDQYGEAGLSSAAEGLEDVFSAYDASRRERDQWLVLSSRRAADLYEWRLPNTGKEHFENMRQDIERRQAICWGADLDEMVVKARANLRSRTERATKG</sequence>
<dbReference type="GO" id="GO:0044550">
    <property type="term" value="P:secondary metabolite biosynthetic process"/>
    <property type="evidence" value="ECO:0007669"/>
    <property type="project" value="TreeGrafter"/>
</dbReference>